<evidence type="ECO:0000256" key="4">
    <source>
        <dbReference type="ARBA" id="ARBA00023157"/>
    </source>
</evidence>
<dbReference type="STRING" id="35608.A0A2U1KII8"/>
<organism evidence="6 7">
    <name type="scientific">Artemisia annua</name>
    <name type="common">Sweet wormwood</name>
    <dbReference type="NCBI Taxonomy" id="35608"/>
    <lineage>
        <taxon>Eukaryota</taxon>
        <taxon>Viridiplantae</taxon>
        <taxon>Streptophyta</taxon>
        <taxon>Embryophyta</taxon>
        <taxon>Tracheophyta</taxon>
        <taxon>Spermatophyta</taxon>
        <taxon>Magnoliopsida</taxon>
        <taxon>eudicotyledons</taxon>
        <taxon>Gunneridae</taxon>
        <taxon>Pentapetalae</taxon>
        <taxon>asterids</taxon>
        <taxon>campanulids</taxon>
        <taxon>Asterales</taxon>
        <taxon>Asteraceae</taxon>
        <taxon>Asteroideae</taxon>
        <taxon>Anthemideae</taxon>
        <taxon>Artemisiinae</taxon>
        <taxon>Artemisia</taxon>
    </lineage>
</organism>
<dbReference type="Gene3D" id="2.60.120.10">
    <property type="entry name" value="Jelly Rolls"/>
    <property type="match status" value="1"/>
</dbReference>
<reference evidence="6 7" key="1">
    <citation type="journal article" date="2018" name="Mol. Plant">
        <title>The genome of Artemisia annua provides insight into the evolution of Asteraceae family and artemisinin biosynthesis.</title>
        <authorList>
            <person name="Shen Q."/>
            <person name="Zhang L."/>
            <person name="Liao Z."/>
            <person name="Wang S."/>
            <person name="Yan T."/>
            <person name="Shi P."/>
            <person name="Liu M."/>
            <person name="Fu X."/>
            <person name="Pan Q."/>
            <person name="Wang Y."/>
            <person name="Lv Z."/>
            <person name="Lu X."/>
            <person name="Zhang F."/>
            <person name="Jiang W."/>
            <person name="Ma Y."/>
            <person name="Chen M."/>
            <person name="Hao X."/>
            <person name="Li L."/>
            <person name="Tang Y."/>
            <person name="Lv G."/>
            <person name="Zhou Y."/>
            <person name="Sun X."/>
            <person name="Brodelius P.E."/>
            <person name="Rose J.K.C."/>
            <person name="Tang K."/>
        </authorList>
    </citation>
    <scope>NUCLEOTIDE SEQUENCE [LARGE SCALE GENOMIC DNA]</scope>
    <source>
        <strain evidence="7">cv. Huhao1</strain>
        <tissue evidence="6">Leaf</tissue>
    </source>
</reference>
<keyword evidence="2" id="KW-0758">Storage protein</keyword>
<gene>
    <name evidence="6" type="ORF">CTI12_AA598460</name>
</gene>
<dbReference type="SMART" id="SM00835">
    <property type="entry name" value="Cupin_1"/>
    <property type="match status" value="1"/>
</dbReference>
<dbReference type="InterPro" id="IPR050253">
    <property type="entry name" value="Seed_Storage-Functional"/>
</dbReference>
<evidence type="ECO:0000256" key="1">
    <source>
        <dbReference type="ARBA" id="ARBA00007178"/>
    </source>
</evidence>
<dbReference type="OrthoDB" id="1903982at2759"/>
<dbReference type="EMBL" id="PKPP01017974">
    <property type="protein sequence ID" value="PWA36579.1"/>
    <property type="molecule type" value="Genomic_DNA"/>
</dbReference>
<accession>A0A2U1KII8</accession>
<dbReference type="InterPro" id="IPR011051">
    <property type="entry name" value="RmlC_Cupin_sf"/>
</dbReference>
<dbReference type="GO" id="GO:0045735">
    <property type="term" value="F:nutrient reservoir activity"/>
    <property type="evidence" value="ECO:0007669"/>
    <property type="project" value="UniProtKB-KW"/>
</dbReference>
<dbReference type="PRINTS" id="PR00439">
    <property type="entry name" value="11SGLOBULIN"/>
</dbReference>
<protein>
    <submittedName>
        <fullName evidence="6">Legumin A</fullName>
    </submittedName>
</protein>
<evidence type="ECO:0000313" key="6">
    <source>
        <dbReference type="EMBL" id="PWA36579.1"/>
    </source>
</evidence>
<evidence type="ECO:0000313" key="7">
    <source>
        <dbReference type="Proteomes" id="UP000245207"/>
    </source>
</evidence>
<dbReference type="PANTHER" id="PTHR31189:SF48">
    <property type="entry name" value="LEGUMIN B"/>
    <property type="match status" value="1"/>
</dbReference>
<dbReference type="PANTHER" id="PTHR31189">
    <property type="entry name" value="OS03G0336100 PROTEIN-RELATED"/>
    <property type="match status" value="1"/>
</dbReference>
<feature type="domain" description="Cupin type-1" evidence="5">
    <location>
        <begin position="53"/>
        <end position="182"/>
    </location>
</feature>
<dbReference type="InterPro" id="IPR006044">
    <property type="entry name" value="11S_seedstore_pln"/>
</dbReference>
<comment type="caution">
    <text evidence="6">The sequence shown here is derived from an EMBL/GenBank/DDBJ whole genome shotgun (WGS) entry which is preliminary data.</text>
</comment>
<keyword evidence="7" id="KW-1185">Reference proteome</keyword>
<dbReference type="SUPFAM" id="SSF51182">
    <property type="entry name" value="RmlC-like cupins"/>
    <property type="match status" value="1"/>
</dbReference>
<dbReference type="InterPro" id="IPR006045">
    <property type="entry name" value="Cupin_1"/>
</dbReference>
<evidence type="ECO:0000256" key="2">
    <source>
        <dbReference type="ARBA" id="ARBA00022761"/>
    </source>
</evidence>
<name>A0A2U1KII8_ARTAN</name>
<dbReference type="InterPro" id="IPR014710">
    <property type="entry name" value="RmlC-like_jellyroll"/>
</dbReference>
<dbReference type="AlphaFoldDB" id="A0A2U1KII8"/>
<keyword evidence="4" id="KW-1015">Disulfide bond</keyword>
<dbReference type="Pfam" id="PF00190">
    <property type="entry name" value="Cupin_1"/>
    <property type="match status" value="1"/>
</dbReference>
<evidence type="ECO:0000256" key="3">
    <source>
        <dbReference type="ARBA" id="ARBA00023129"/>
    </source>
</evidence>
<proteinExistence type="inferred from homology"/>
<keyword evidence="3" id="KW-0708">Seed storage protein</keyword>
<dbReference type="Proteomes" id="UP000245207">
    <property type="component" value="Unassembled WGS sequence"/>
</dbReference>
<sequence length="208" mass="23340">MLGLDAFADTMVGDQMIRGISGGQKKPVTTGEMTSDAHSSFDISNYINRSLEEDFGAAPHGGCRYSFCNSVVSVRGVLKSHRIVAPLWTINTHNIIYVTNGNMRIQIVNEQGQPFFNDQVHEQHLVVVQQNFAVVKQAGEQGCSWISFRTNDNAMINTLAGRTSAMNAVLTNAYQMWREEAQQLKYSRGGMFMRNFVHLLYMRNAEPQ</sequence>
<comment type="similarity">
    <text evidence="1">Belongs to the 11S seed storage protein (globulins) family.</text>
</comment>
<evidence type="ECO:0000259" key="5">
    <source>
        <dbReference type="SMART" id="SM00835"/>
    </source>
</evidence>